<keyword evidence="2" id="KW-1185">Reference proteome</keyword>
<dbReference type="EMBL" id="JBHSMI010000028">
    <property type="protein sequence ID" value="MFC5405077.1"/>
    <property type="molecule type" value="Genomic_DNA"/>
</dbReference>
<dbReference type="RefSeq" id="WP_378135944.1">
    <property type="nucleotide sequence ID" value="NZ_JBHSMI010000028.1"/>
</dbReference>
<comment type="caution">
    <text evidence="1">The sequence shown here is derived from an EMBL/GenBank/DDBJ whole genome shotgun (WGS) entry which is preliminary data.</text>
</comment>
<sequence>MYSDEDKSSVRAGGWRDFKAMGGTIEVKSSLGIGTTIRLMWTLADPAERQGEK</sequence>
<evidence type="ECO:0000313" key="1">
    <source>
        <dbReference type="EMBL" id="MFC5405077.1"/>
    </source>
</evidence>
<reference evidence="2" key="1">
    <citation type="journal article" date="2019" name="Int. J. Syst. Evol. Microbiol.">
        <title>The Global Catalogue of Microorganisms (GCM) 10K type strain sequencing project: providing services to taxonomists for standard genome sequencing and annotation.</title>
        <authorList>
            <consortium name="The Broad Institute Genomics Platform"/>
            <consortium name="The Broad Institute Genome Sequencing Center for Infectious Disease"/>
            <person name="Wu L."/>
            <person name="Ma J."/>
        </authorList>
    </citation>
    <scope>NUCLEOTIDE SEQUENCE [LARGE SCALE GENOMIC DNA]</scope>
    <source>
        <strain evidence="2">CGMCC 1.18575</strain>
    </source>
</reference>
<accession>A0ABW0HY08</accession>
<evidence type="ECO:0000313" key="2">
    <source>
        <dbReference type="Proteomes" id="UP001596113"/>
    </source>
</evidence>
<organism evidence="1 2">
    <name type="scientific">Cohnella soli</name>
    <dbReference type="NCBI Taxonomy" id="425005"/>
    <lineage>
        <taxon>Bacteria</taxon>
        <taxon>Bacillati</taxon>
        <taxon>Bacillota</taxon>
        <taxon>Bacilli</taxon>
        <taxon>Bacillales</taxon>
        <taxon>Paenibacillaceae</taxon>
        <taxon>Cohnella</taxon>
    </lineage>
</organism>
<protein>
    <submittedName>
        <fullName evidence="1">Uncharacterized protein</fullName>
    </submittedName>
</protein>
<gene>
    <name evidence="1" type="ORF">ACFPOF_20225</name>
</gene>
<proteinExistence type="predicted"/>
<dbReference type="Proteomes" id="UP001596113">
    <property type="component" value="Unassembled WGS sequence"/>
</dbReference>
<name>A0ABW0HY08_9BACL</name>